<organism evidence="2 3">
    <name type="scientific">Plasmodium reichenowi</name>
    <dbReference type="NCBI Taxonomy" id="5854"/>
    <lineage>
        <taxon>Eukaryota</taxon>
        <taxon>Sar</taxon>
        <taxon>Alveolata</taxon>
        <taxon>Apicomplexa</taxon>
        <taxon>Aconoidasida</taxon>
        <taxon>Haemosporida</taxon>
        <taxon>Plasmodiidae</taxon>
        <taxon>Plasmodium</taxon>
        <taxon>Plasmodium (Laverania)</taxon>
    </lineage>
</organism>
<name>A0A060RNG6_PLARE</name>
<feature type="compositionally biased region" description="Low complexity" evidence="1">
    <location>
        <begin position="64"/>
        <end position="77"/>
    </location>
</feature>
<dbReference type="VEuPathDB" id="PlasmoDB:PRG01_0316300"/>
<evidence type="ECO:0000313" key="3">
    <source>
        <dbReference type="Proteomes" id="UP000027581"/>
    </source>
</evidence>
<reference evidence="2" key="2">
    <citation type="submission" date="2014-05" db="EMBL/GenBank/DDBJ databases">
        <title>The genome sequences of chimpanzee malaria parasites reveal the path to human adaptation.</title>
        <authorList>
            <person name="Otto T.D."/>
            <person name="Rayner J.C."/>
            <person name="Boehme U."/>
            <person name="Pain A."/>
            <person name="Spottiswoode N."/>
            <person name="Sanders M."/>
            <person name="Quail M."/>
            <person name="Ollomo B."/>
            <person name="Renaud F."/>
            <person name="Thomas A.W."/>
            <person name="Prugnolle F."/>
            <person name="Conway D.J."/>
            <person name="Newbold C."/>
            <person name="Berriman M."/>
        </authorList>
    </citation>
    <scope>NUCLEOTIDE SEQUENCE [LARGE SCALE GENOMIC DNA]</scope>
    <source>
        <strain evidence="2">CDC</strain>
    </source>
</reference>
<dbReference type="VEuPathDB" id="PlasmoDB:PRCDC_0312200"/>
<feature type="region of interest" description="Disordered" evidence="1">
    <location>
        <begin position="44"/>
        <end position="91"/>
    </location>
</feature>
<keyword evidence="3" id="KW-1185">Reference proteome</keyword>
<evidence type="ECO:0000256" key="1">
    <source>
        <dbReference type="SAM" id="MobiDB-lite"/>
    </source>
</evidence>
<sequence length="294" mass="34949">MKYSELFYCFSIWEEAYKYDDMVKGKKKTAGRTSNQFEKVEYNNNNILNNDEEKEEKTSDKLINNNNVESTNNTNSEQDYSDMYPSSSDENIKRNKEELNIDKYDQIEKFEKLKKIYNKTNNYDNRNMNMNIYRRCTSTPNMTRKKRMVMKKNKSFPGPNTLKETNFTYSYELYSAPKYVIDSTVSEKSFFESSQIVSNSCTNQSGGSFKFYEYNGYSSSSYKFNQLNEDDRTKNIILIINNETNNNEIKENNKILKTSRSLYFLNNNFNKTEKFKIKKSNSTYFNDKNISLYF</sequence>
<proteinExistence type="predicted"/>
<dbReference type="EMBL" id="HG810764">
    <property type="protein sequence ID" value="CDO62553.1"/>
    <property type="molecule type" value="Genomic_DNA"/>
</dbReference>
<dbReference type="Proteomes" id="UP000027581">
    <property type="component" value="Unassembled WGS sequence"/>
</dbReference>
<gene>
    <name evidence="2" type="ORF">PRCDC_0312200</name>
</gene>
<protein>
    <submittedName>
        <fullName evidence="2">Uncharacterized protein</fullName>
    </submittedName>
</protein>
<accession>A0A060RNG6</accession>
<evidence type="ECO:0000313" key="2">
    <source>
        <dbReference type="EMBL" id="CDO62553.1"/>
    </source>
</evidence>
<dbReference type="AlphaFoldDB" id="A0A060RNG6"/>
<reference evidence="2" key="1">
    <citation type="submission" date="2014-01" db="EMBL/GenBank/DDBJ databases">
        <authorList>
            <person name="Aslett M."/>
        </authorList>
    </citation>
    <scope>NUCLEOTIDE SEQUENCE</scope>
    <source>
        <strain evidence="2">CDC</strain>
    </source>
</reference>